<name>A0A8D8BWI8_CULPI</name>
<organism evidence="2">
    <name type="scientific">Culex pipiens</name>
    <name type="common">House mosquito</name>
    <dbReference type="NCBI Taxonomy" id="7175"/>
    <lineage>
        <taxon>Eukaryota</taxon>
        <taxon>Metazoa</taxon>
        <taxon>Ecdysozoa</taxon>
        <taxon>Arthropoda</taxon>
        <taxon>Hexapoda</taxon>
        <taxon>Insecta</taxon>
        <taxon>Pterygota</taxon>
        <taxon>Neoptera</taxon>
        <taxon>Endopterygota</taxon>
        <taxon>Diptera</taxon>
        <taxon>Nematocera</taxon>
        <taxon>Culicoidea</taxon>
        <taxon>Culicidae</taxon>
        <taxon>Culicinae</taxon>
        <taxon>Culicini</taxon>
        <taxon>Culex</taxon>
        <taxon>Culex</taxon>
    </lineage>
</organism>
<dbReference type="EMBL" id="HBUE01094317">
    <property type="protein sequence ID" value="CAG6482702.1"/>
    <property type="molecule type" value="Transcribed_RNA"/>
</dbReference>
<dbReference type="AlphaFoldDB" id="A0A8D8BWI8"/>
<proteinExistence type="predicted"/>
<sequence>MSRPSRSPGGMQIHHRPWQQDVNAALLRPPSGVPVPDSAPLSAAGRAESGQMAGINQAGIARGAAPRHRTVAERPRGGGQADSTVLQVRKQVDRGRDFANRRHSAG</sequence>
<protein>
    <submittedName>
        <fullName evidence="2">(northern house mosquito) hypothetical protein</fullName>
    </submittedName>
</protein>
<accession>A0A8D8BWI8</accession>
<evidence type="ECO:0000313" key="2">
    <source>
        <dbReference type="EMBL" id="CAG6482702.1"/>
    </source>
</evidence>
<evidence type="ECO:0000256" key="1">
    <source>
        <dbReference type="SAM" id="MobiDB-lite"/>
    </source>
</evidence>
<feature type="region of interest" description="Disordered" evidence="1">
    <location>
        <begin position="1"/>
        <end position="106"/>
    </location>
</feature>
<feature type="compositionally biased region" description="Basic and acidic residues" evidence="1">
    <location>
        <begin position="90"/>
        <end position="100"/>
    </location>
</feature>
<reference evidence="2" key="1">
    <citation type="submission" date="2021-05" db="EMBL/GenBank/DDBJ databases">
        <authorList>
            <person name="Alioto T."/>
            <person name="Alioto T."/>
            <person name="Gomez Garrido J."/>
        </authorList>
    </citation>
    <scope>NUCLEOTIDE SEQUENCE</scope>
</reference>